<organism evidence="4 5">
    <name type="scientific">Marvinbryantia formatexigens DSM 14469</name>
    <dbReference type="NCBI Taxonomy" id="478749"/>
    <lineage>
        <taxon>Bacteria</taxon>
        <taxon>Bacillati</taxon>
        <taxon>Bacillota</taxon>
        <taxon>Clostridia</taxon>
        <taxon>Lachnospirales</taxon>
        <taxon>Lachnospiraceae</taxon>
        <taxon>Marvinbryantia</taxon>
    </lineage>
</organism>
<evidence type="ECO:0000259" key="3">
    <source>
        <dbReference type="PROSITE" id="PS50977"/>
    </source>
</evidence>
<dbReference type="PANTHER" id="PTHR43479:SF11">
    <property type="entry name" value="ACREF_ENVCD OPERON REPRESSOR-RELATED"/>
    <property type="match status" value="1"/>
</dbReference>
<dbReference type="GO" id="GO:0003677">
    <property type="term" value="F:DNA binding"/>
    <property type="evidence" value="ECO:0007669"/>
    <property type="project" value="UniProtKB-UniRule"/>
</dbReference>
<sequence length="214" mass="24461">MSIKAGCISPQENLMSYEMQDTRYDEKSDERYSVADEAIYDAFFLLLKEKELEKITVSDVIKKAGIVRSTFYNHYENIPALITAIEDKTIHDIFSLMETFHPKNDHDMCKSFFLTVCNYTRTNPFLANLLCNPQGDGFFERTLTMLHRYVTNVTRTTAPTHCSKEEFSYMIACAIGSTIGVLHKWIMDDFRSSPETIAGILTHAFVGGMLPFMS</sequence>
<dbReference type="InterPro" id="IPR039532">
    <property type="entry name" value="TetR_C_Firmicutes"/>
</dbReference>
<reference evidence="4" key="1">
    <citation type="submission" date="2009-07" db="EMBL/GenBank/DDBJ databases">
        <authorList>
            <person name="Weinstock G."/>
            <person name="Sodergren E."/>
            <person name="Clifton S."/>
            <person name="Fulton L."/>
            <person name="Fulton B."/>
            <person name="Courtney L."/>
            <person name="Fronick C."/>
            <person name="Harrison M."/>
            <person name="Strong C."/>
            <person name="Farmer C."/>
            <person name="Delahaunty K."/>
            <person name="Markovic C."/>
            <person name="Hall O."/>
            <person name="Minx P."/>
            <person name="Tomlinson C."/>
            <person name="Mitreva M."/>
            <person name="Nelson J."/>
            <person name="Hou S."/>
            <person name="Wollam A."/>
            <person name="Pepin K.H."/>
            <person name="Johnson M."/>
            <person name="Bhonagiri V."/>
            <person name="Nash W.E."/>
            <person name="Warren W."/>
            <person name="Chinwalla A."/>
            <person name="Mardis E.R."/>
            <person name="Wilson R.K."/>
        </authorList>
    </citation>
    <scope>NUCLEOTIDE SEQUENCE [LARGE SCALE GENOMIC DNA]</scope>
    <source>
        <strain evidence="4">DSM 14469</strain>
    </source>
</reference>
<evidence type="ECO:0000256" key="1">
    <source>
        <dbReference type="ARBA" id="ARBA00023125"/>
    </source>
</evidence>
<dbReference type="Pfam" id="PF14278">
    <property type="entry name" value="TetR_C_8"/>
    <property type="match status" value="1"/>
</dbReference>
<keyword evidence="1 2" id="KW-0238">DNA-binding</keyword>
<dbReference type="eggNOG" id="COG1309">
    <property type="taxonomic scope" value="Bacteria"/>
</dbReference>
<dbReference type="Gene3D" id="1.10.357.10">
    <property type="entry name" value="Tetracycline Repressor, domain 2"/>
    <property type="match status" value="1"/>
</dbReference>
<dbReference type="STRING" id="168384.SAMN05660368_00668"/>
<feature type="DNA-binding region" description="H-T-H motif" evidence="2">
    <location>
        <begin position="56"/>
        <end position="75"/>
    </location>
</feature>
<protein>
    <submittedName>
        <fullName evidence="4">Transcriptional regulator, TetR family</fullName>
    </submittedName>
</protein>
<feature type="domain" description="HTH tetR-type" evidence="3">
    <location>
        <begin position="33"/>
        <end position="93"/>
    </location>
</feature>
<evidence type="ECO:0000256" key="2">
    <source>
        <dbReference type="PROSITE-ProRule" id="PRU00335"/>
    </source>
</evidence>
<dbReference type="EMBL" id="ACCL02000014">
    <property type="protein sequence ID" value="EET59993.1"/>
    <property type="molecule type" value="Genomic_DNA"/>
</dbReference>
<evidence type="ECO:0000313" key="4">
    <source>
        <dbReference type="EMBL" id="EET59993.1"/>
    </source>
</evidence>
<dbReference type="InterPro" id="IPR001647">
    <property type="entry name" value="HTH_TetR"/>
</dbReference>
<evidence type="ECO:0000313" key="5">
    <source>
        <dbReference type="Proteomes" id="UP000005561"/>
    </source>
</evidence>
<dbReference type="InterPro" id="IPR009057">
    <property type="entry name" value="Homeodomain-like_sf"/>
</dbReference>
<name>C6LHK6_9FIRM</name>
<dbReference type="PANTHER" id="PTHR43479">
    <property type="entry name" value="ACREF/ENVCD OPERON REPRESSOR-RELATED"/>
    <property type="match status" value="1"/>
</dbReference>
<gene>
    <name evidence="4" type="ORF">BRYFOR_08117</name>
</gene>
<dbReference type="InterPro" id="IPR050624">
    <property type="entry name" value="HTH-type_Tx_Regulator"/>
</dbReference>
<accession>C6LHK6</accession>
<dbReference type="Proteomes" id="UP000005561">
    <property type="component" value="Unassembled WGS sequence"/>
</dbReference>
<keyword evidence="5" id="KW-1185">Reference proteome</keyword>
<dbReference type="SUPFAM" id="SSF46689">
    <property type="entry name" value="Homeodomain-like"/>
    <property type="match status" value="1"/>
</dbReference>
<proteinExistence type="predicted"/>
<dbReference type="PROSITE" id="PS50977">
    <property type="entry name" value="HTH_TETR_2"/>
    <property type="match status" value="1"/>
</dbReference>
<dbReference type="AlphaFoldDB" id="C6LHK6"/>
<comment type="caution">
    <text evidence="4">The sequence shown here is derived from an EMBL/GenBank/DDBJ whole genome shotgun (WGS) entry which is preliminary data.</text>
</comment>